<evidence type="ECO:0008006" key="4">
    <source>
        <dbReference type="Google" id="ProtNLM"/>
    </source>
</evidence>
<evidence type="ECO:0000313" key="2">
    <source>
        <dbReference type="EMBL" id="MBK1643097.1"/>
    </source>
</evidence>
<dbReference type="AlphaFoldDB" id="A0A9X1B6X5"/>
<feature type="transmembrane region" description="Helical" evidence="1">
    <location>
        <begin position="312"/>
        <end position="330"/>
    </location>
</feature>
<accession>A0A9X1B6X5</accession>
<dbReference type="EMBL" id="NRSD01000001">
    <property type="protein sequence ID" value="MBK1643097.1"/>
    <property type="molecule type" value="Genomic_DNA"/>
</dbReference>
<dbReference type="PANTHER" id="PTHR35337">
    <property type="entry name" value="SLR1478 PROTEIN"/>
    <property type="match status" value="1"/>
</dbReference>
<protein>
    <recommendedName>
        <fullName evidence="4">Stage II sporulation protein M</fullName>
    </recommendedName>
</protein>
<reference evidence="2 3" key="1">
    <citation type="journal article" date="2020" name="Microorganisms">
        <title>Osmotic Adaptation and Compatible Solute Biosynthesis of Phototrophic Bacteria as Revealed from Genome Analyses.</title>
        <authorList>
            <person name="Imhoff J.F."/>
            <person name="Rahn T."/>
            <person name="Kunzel S."/>
            <person name="Keller A."/>
            <person name="Neulinger S.C."/>
        </authorList>
    </citation>
    <scope>NUCLEOTIDE SEQUENCE [LARGE SCALE GENOMIC DNA]</scope>
    <source>
        <strain evidence="2 3">DSM 21303</strain>
    </source>
</reference>
<evidence type="ECO:0000313" key="3">
    <source>
        <dbReference type="Proteomes" id="UP001138802"/>
    </source>
</evidence>
<feature type="transmembrane region" description="Helical" evidence="1">
    <location>
        <begin position="206"/>
        <end position="227"/>
    </location>
</feature>
<dbReference type="InterPro" id="IPR002798">
    <property type="entry name" value="SpoIIM-like"/>
</dbReference>
<name>A0A9X1B6X5_9GAMM</name>
<keyword evidence="1" id="KW-1133">Transmembrane helix</keyword>
<feature type="transmembrane region" description="Helical" evidence="1">
    <location>
        <begin position="247"/>
        <end position="268"/>
    </location>
</feature>
<feature type="transmembrane region" description="Helical" evidence="1">
    <location>
        <begin position="119"/>
        <end position="139"/>
    </location>
</feature>
<dbReference type="RefSeq" id="WP_200385901.1">
    <property type="nucleotide sequence ID" value="NZ_NRSD01000001.1"/>
</dbReference>
<keyword evidence="1" id="KW-0812">Transmembrane</keyword>
<dbReference type="Proteomes" id="UP001138802">
    <property type="component" value="Unassembled WGS sequence"/>
</dbReference>
<dbReference type="PANTHER" id="PTHR35337:SF1">
    <property type="entry name" value="SLR1478 PROTEIN"/>
    <property type="match status" value="1"/>
</dbReference>
<gene>
    <name evidence="2" type="ORF">CKO25_00185</name>
</gene>
<feature type="transmembrane region" description="Helical" evidence="1">
    <location>
        <begin position="280"/>
        <end position="300"/>
    </location>
</feature>
<evidence type="ECO:0000256" key="1">
    <source>
        <dbReference type="SAM" id="Phobius"/>
    </source>
</evidence>
<keyword evidence="1" id="KW-0472">Membrane</keyword>
<sequence length="340" mass="37075">MRQRAFEIAHAEVWDEYRRWLDHLEAGARAGTSARAGTRRRLPRPRSHAAAFPRLHRQVCVHYALARGRGYSPGLVEALEQLVRRGHRLLYRRRPLSSAAALDFMTRHFPATLRRHHGVFWIAALVFYAPMIMMAFAVHQDPQLVYSLMDATQVADLEASYDPARRHPGRGPDRQADTDVAMFGFYIMNNIGIGFRTFAGGLLLGLGSLIILLFNALYIGAVAGYLTQLGYGSTFWPFVSGHGPFELTAIVICGTAGLLLGQALVAPGNRTRLAALREHAGDAVILVGGAAILLVLAAVIEAFWSATPAPAALKYGIGLAGWGLVGLYLARAGLRPHHAA</sequence>
<keyword evidence="3" id="KW-1185">Reference proteome</keyword>
<dbReference type="Pfam" id="PF01944">
    <property type="entry name" value="SpoIIM"/>
    <property type="match status" value="1"/>
</dbReference>
<proteinExistence type="predicted"/>
<organism evidence="2 3">
    <name type="scientific">Thiocapsa imhoffii</name>
    <dbReference type="NCBI Taxonomy" id="382777"/>
    <lineage>
        <taxon>Bacteria</taxon>
        <taxon>Pseudomonadati</taxon>
        <taxon>Pseudomonadota</taxon>
        <taxon>Gammaproteobacteria</taxon>
        <taxon>Chromatiales</taxon>
        <taxon>Chromatiaceae</taxon>
        <taxon>Thiocapsa</taxon>
    </lineage>
</organism>
<comment type="caution">
    <text evidence="2">The sequence shown here is derived from an EMBL/GenBank/DDBJ whole genome shotgun (WGS) entry which is preliminary data.</text>
</comment>